<dbReference type="Proteomes" id="UP000614469">
    <property type="component" value="Unassembled WGS sequence"/>
</dbReference>
<feature type="region of interest" description="Disordered" evidence="1">
    <location>
        <begin position="197"/>
        <end position="218"/>
    </location>
</feature>
<protein>
    <recommendedName>
        <fullName evidence="5">SH3 domain-containing protein</fullName>
    </recommendedName>
</protein>
<sequence length="218" mass="23623">MSEPSTTDKKKTAGLQLSTEVIVAIISVLGVIIVAVFGYLQSRLPYEYSWKGTQTAEARLTQIALSFTPTFTKSPPTKTPPGPDTNTPTKTPTRTPSLAPPIPGRPEGLRYCINAFLVNVRIGPSTQYGAIGNLRDEDCLFFDASNVEGTWLRIAANQPEEYQDLELGWVYIELLGLLGNSRLPVITLTPTPTYTPSQTLTPSLTPTPTLTITPTAEG</sequence>
<proteinExistence type="predicted"/>
<keyword evidence="2" id="KW-0812">Transmembrane</keyword>
<gene>
    <name evidence="3" type="ORF">H8E29_02000</name>
</gene>
<organism evidence="3 4">
    <name type="scientific">Candidatus Desulfolinea nitratireducens</name>
    <dbReference type="NCBI Taxonomy" id="2841698"/>
    <lineage>
        <taxon>Bacteria</taxon>
        <taxon>Bacillati</taxon>
        <taxon>Chloroflexota</taxon>
        <taxon>Anaerolineae</taxon>
        <taxon>Anaerolineales</taxon>
        <taxon>Anaerolineales incertae sedis</taxon>
        <taxon>Candidatus Desulfolinea</taxon>
    </lineage>
</organism>
<evidence type="ECO:0000256" key="2">
    <source>
        <dbReference type="SAM" id="Phobius"/>
    </source>
</evidence>
<dbReference type="EMBL" id="JACNJN010000037">
    <property type="protein sequence ID" value="MBC8334012.1"/>
    <property type="molecule type" value="Genomic_DNA"/>
</dbReference>
<feature type="region of interest" description="Disordered" evidence="1">
    <location>
        <begin position="69"/>
        <end position="101"/>
    </location>
</feature>
<feature type="transmembrane region" description="Helical" evidence="2">
    <location>
        <begin position="21"/>
        <end position="40"/>
    </location>
</feature>
<keyword evidence="2" id="KW-1133">Transmembrane helix</keyword>
<evidence type="ECO:0008006" key="5">
    <source>
        <dbReference type="Google" id="ProtNLM"/>
    </source>
</evidence>
<comment type="caution">
    <text evidence="3">The sequence shown here is derived from an EMBL/GenBank/DDBJ whole genome shotgun (WGS) entry which is preliminary data.</text>
</comment>
<name>A0A8J6NH03_9CHLR</name>
<evidence type="ECO:0000313" key="3">
    <source>
        <dbReference type="EMBL" id="MBC8334012.1"/>
    </source>
</evidence>
<keyword evidence="2" id="KW-0472">Membrane</keyword>
<accession>A0A8J6NH03</accession>
<dbReference type="AlphaFoldDB" id="A0A8J6NH03"/>
<feature type="compositionally biased region" description="Low complexity" evidence="1">
    <location>
        <begin position="84"/>
        <end position="96"/>
    </location>
</feature>
<reference evidence="3 4" key="1">
    <citation type="submission" date="2020-08" db="EMBL/GenBank/DDBJ databases">
        <title>Bridging the membrane lipid divide: bacteria of the FCB group superphylum have the potential to synthesize archaeal ether lipids.</title>
        <authorList>
            <person name="Villanueva L."/>
            <person name="Von Meijenfeldt F.A.B."/>
            <person name="Westbye A.B."/>
            <person name="Yadav S."/>
            <person name="Hopmans E.C."/>
            <person name="Dutilh B.E."/>
            <person name="Sinninghe Damste J.S."/>
        </authorList>
    </citation>
    <scope>NUCLEOTIDE SEQUENCE [LARGE SCALE GENOMIC DNA]</scope>
    <source>
        <strain evidence="3">NIOZ-UU36</strain>
    </source>
</reference>
<evidence type="ECO:0000256" key="1">
    <source>
        <dbReference type="SAM" id="MobiDB-lite"/>
    </source>
</evidence>
<evidence type="ECO:0000313" key="4">
    <source>
        <dbReference type="Proteomes" id="UP000614469"/>
    </source>
</evidence>